<accession>A0A166MSP4</accession>
<keyword evidence="5" id="KW-1185">Reference proteome</keyword>
<evidence type="ECO:0000313" key="4">
    <source>
        <dbReference type="EMBL" id="KZV78355.1"/>
    </source>
</evidence>
<protein>
    <submittedName>
        <fullName evidence="4">WD40 repeat-like protein</fullName>
    </submittedName>
</protein>
<keyword evidence="2" id="KW-0677">Repeat</keyword>
<feature type="repeat" description="WD" evidence="3">
    <location>
        <begin position="148"/>
        <end position="189"/>
    </location>
</feature>
<reference evidence="4 5" key="1">
    <citation type="journal article" date="2016" name="Mol. Biol. Evol.">
        <title>Comparative Genomics of Early-Diverging Mushroom-Forming Fungi Provides Insights into the Origins of Lignocellulose Decay Capabilities.</title>
        <authorList>
            <person name="Nagy L.G."/>
            <person name="Riley R."/>
            <person name="Tritt A."/>
            <person name="Adam C."/>
            <person name="Daum C."/>
            <person name="Floudas D."/>
            <person name="Sun H."/>
            <person name="Yadav J.S."/>
            <person name="Pangilinan J."/>
            <person name="Larsson K.H."/>
            <person name="Matsuura K."/>
            <person name="Barry K."/>
            <person name="Labutti K."/>
            <person name="Kuo R."/>
            <person name="Ohm R.A."/>
            <person name="Bhattacharya S.S."/>
            <person name="Shirouzu T."/>
            <person name="Yoshinaga Y."/>
            <person name="Martin F.M."/>
            <person name="Grigoriev I.V."/>
            <person name="Hibbett D.S."/>
        </authorList>
    </citation>
    <scope>NUCLEOTIDE SEQUENCE [LARGE SCALE GENOMIC DNA]</scope>
    <source>
        <strain evidence="4 5">HHB12029</strain>
    </source>
</reference>
<dbReference type="SUPFAM" id="SSF50978">
    <property type="entry name" value="WD40 repeat-like"/>
    <property type="match status" value="1"/>
</dbReference>
<dbReference type="EMBL" id="KV426936">
    <property type="protein sequence ID" value="KZV78355.1"/>
    <property type="molecule type" value="Genomic_DNA"/>
</dbReference>
<evidence type="ECO:0000256" key="1">
    <source>
        <dbReference type="ARBA" id="ARBA00022574"/>
    </source>
</evidence>
<name>A0A166MSP4_EXIGL</name>
<dbReference type="STRING" id="1314781.A0A166MSP4"/>
<feature type="repeat" description="WD" evidence="3">
    <location>
        <begin position="1"/>
        <end position="17"/>
    </location>
</feature>
<feature type="non-terminal residue" evidence="4">
    <location>
        <position position="1"/>
    </location>
</feature>
<keyword evidence="1 3" id="KW-0853">WD repeat</keyword>
<organism evidence="4 5">
    <name type="scientific">Exidia glandulosa HHB12029</name>
    <dbReference type="NCBI Taxonomy" id="1314781"/>
    <lineage>
        <taxon>Eukaryota</taxon>
        <taxon>Fungi</taxon>
        <taxon>Dikarya</taxon>
        <taxon>Basidiomycota</taxon>
        <taxon>Agaricomycotina</taxon>
        <taxon>Agaricomycetes</taxon>
        <taxon>Auriculariales</taxon>
        <taxon>Exidiaceae</taxon>
        <taxon>Exidia</taxon>
    </lineage>
</organism>
<dbReference type="Pfam" id="PF00400">
    <property type="entry name" value="WD40"/>
    <property type="match status" value="2"/>
</dbReference>
<sequence>DGQARLWDTRTGRSVGRPIVNPAPVVSIVLSADSERAAMVCDDGSIHTWNTLGSCLPLQPIVTETPAVRVLCFSNMDRINYKLASWDGSSVRVWDVTTGKCIFATKYPGASGTCPAVALSPDGTRMAAGDRDVVSIFTLASTEQPLELAGHTQTVTALAFSPDGRLLGSGSEDKTLRVWNVETGESTLPPIPHESAPKQIIFSNDGSTVVTASRDGYIRQIDATTEWLRYD</sequence>
<proteinExistence type="predicted"/>
<dbReference type="SMART" id="SM00320">
    <property type="entry name" value="WD40"/>
    <property type="match status" value="5"/>
</dbReference>
<dbReference type="InterPro" id="IPR019775">
    <property type="entry name" value="WD40_repeat_CS"/>
</dbReference>
<dbReference type="OrthoDB" id="2662816at2759"/>
<dbReference type="PROSITE" id="PS50082">
    <property type="entry name" value="WD_REPEATS_2"/>
    <property type="match status" value="2"/>
</dbReference>
<dbReference type="Gene3D" id="2.130.10.10">
    <property type="entry name" value="YVTN repeat-like/Quinoprotein amine dehydrogenase"/>
    <property type="match status" value="2"/>
</dbReference>
<dbReference type="InterPro" id="IPR036322">
    <property type="entry name" value="WD40_repeat_dom_sf"/>
</dbReference>
<evidence type="ECO:0000256" key="3">
    <source>
        <dbReference type="PROSITE-ProRule" id="PRU00221"/>
    </source>
</evidence>
<dbReference type="PANTHER" id="PTHR19879">
    <property type="entry name" value="TRANSCRIPTION INITIATION FACTOR TFIID"/>
    <property type="match status" value="1"/>
</dbReference>
<dbReference type="Proteomes" id="UP000077266">
    <property type="component" value="Unassembled WGS sequence"/>
</dbReference>
<dbReference type="InterPro" id="IPR001680">
    <property type="entry name" value="WD40_rpt"/>
</dbReference>
<evidence type="ECO:0000256" key="2">
    <source>
        <dbReference type="ARBA" id="ARBA00022737"/>
    </source>
</evidence>
<dbReference type="InParanoid" id="A0A166MSP4"/>
<dbReference type="PROSITE" id="PS00678">
    <property type="entry name" value="WD_REPEATS_1"/>
    <property type="match status" value="1"/>
</dbReference>
<dbReference type="InterPro" id="IPR015943">
    <property type="entry name" value="WD40/YVTN_repeat-like_dom_sf"/>
</dbReference>
<dbReference type="AlphaFoldDB" id="A0A166MSP4"/>
<gene>
    <name evidence="4" type="ORF">EXIGLDRAFT_634118</name>
</gene>
<dbReference type="PROSITE" id="PS50294">
    <property type="entry name" value="WD_REPEATS_REGION"/>
    <property type="match status" value="1"/>
</dbReference>
<dbReference type="PANTHER" id="PTHR19879:SF9">
    <property type="entry name" value="TRANSCRIPTION INITIATION FACTOR TFIID SUBUNIT 5"/>
    <property type="match status" value="1"/>
</dbReference>
<evidence type="ECO:0000313" key="5">
    <source>
        <dbReference type="Proteomes" id="UP000077266"/>
    </source>
</evidence>